<dbReference type="GO" id="GO:0005634">
    <property type="term" value="C:nucleus"/>
    <property type="evidence" value="ECO:0007669"/>
    <property type="project" value="UniProtKB-SubCell"/>
</dbReference>
<dbReference type="PANTHER" id="PTHR14003">
    <property type="entry name" value="TRANSCRIPTIONAL REPRESSOR PROTEIN YY"/>
    <property type="match status" value="1"/>
</dbReference>
<keyword evidence="3" id="KW-0677">Repeat</keyword>
<evidence type="ECO:0000256" key="1">
    <source>
        <dbReference type="ARBA" id="ARBA00004123"/>
    </source>
</evidence>
<sequence>MTPKRIPGIKCPWKHCGKTFTRKTDLCRHYRIHINDRPFHCPVEDCNRRFIQRSALTIHSRTHTGEKPHICEYKECRKAFSDSSSLSRHRRIHTGERPYICQEPTCGKSFCRKITLTKHRERSHSPDIVARPPSVNVAHAIRGQESVVASLPNDQGFLAQRTYYPYAGPQAPAFYPQSCAPVMPVPLQNALPLGTCSLPGTIPVDNQHAKPQYIPTLQQMAPLDLPGFYLADFPMALLIYAYYHGGRGPQYHFHFLEQHGRTDRDYLGGELNSITRSLEPPTRSLSSETLCLTLRKPC</sequence>
<protein>
    <recommendedName>
        <fullName evidence="8">C2H2-type domain-containing protein</fullName>
    </recommendedName>
</protein>
<reference evidence="9 10" key="1">
    <citation type="submission" date="2019-04" db="EMBL/GenBank/DDBJ databases">
        <title>Fungal friends and foes A comparative genomics study of 23 Aspergillus species from section Flavi.</title>
        <authorList>
            <consortium name="DOE Joint Genome Institute"/>
            <person name="Kjaerbolling I."/>
            <person name="Vesth T.C."/>
            <person name="Frisvad J.C."/>
            <person name="Nybo J.L."/>
            <person name="Theobald S."/>
            <person name="Kildgaard S."/>
            <person name="Petersen T.I."/>
            <person name="Kuo A."/>
            <person name="Sato A."/>
            <person name="Lyhne E.K."/>
            <person name="Kogle M.E."/>
            <person name="Wiebenga A."/>
            <person name="Kun R.S."/>
            <person name="Lubbers R.J."/>
            <person name="Makela M.R."/>
            <person name="Barry K."/>
            <person name="Chovatia M."/>
            <person name="Clum A."/>
            <person name="Daum C."/>
            <person name="Haridas S."/>
            <person name="He G."/>
            <person name="LaButti K."/>
            <person name="Lipzen A."/>
            <person name="Mondo S."/>
            <person name="Pangilinan J."/>
            <person name="Riley R."/>
            <person name="Salamov A."/>
            <person name="Simmons B.A."/>
            <person name="Magnuson J.K."/>
            <person name="Henrissat B."/>
            <person name="Mortensen U.H."/>
            <person name="Larsen T.O."/>
            <person name="De vries R.P."/>
            <person name="Grigoriev I.V."/>
            <person name="Machida M."/>
            <person name="Baker S.E."/>
            <person name="Andersen M.R."/>
        </authorList>
    </citation>
    <scope>NUCLEOTIDE SEQUENCE [LARGE SCALE GENOMIC DNA]</scope>
    <source>
        <strain evidence="9 10">CBS 117635</strain>
    </source>
</reference>
<evidence type="ECO:0000256" key="4">
    <source>
        <dbReference type="ARBA" id="ARBA00022771"/>
    </source>
</evidence>
<dbReference type="SUPFAM" id="SSF57667">
    <property type="entry name" value="beta-beta-alpha zinc fingers"/>
    <property type="match status" value="3"/>
</dbReference>
<dbReference type="PROSITE" id="PS50157">
    <property type="entry name" value="ZINC_FINGER_C2H2_2"/>
    <property type="match status" value="4"/>
</dbReference>
<dbReference type="PANTHER" id="PTHR14003:SF22">
    <property type="entry name" value="FINGER DOMAIN PROTEIN, PUTATIVE (AFU_ORTHOLOGUE AFUA_4G11480)-RELATED"/>
    <property type="match status" value="1"/>
</dbReference>
<keyword evidence="4 7" id="KW-0863">Zinc-finger</keyword>
<dbReference type="Gene3D" id="3.30.160.60">
    <property type="entry name" value="Classic Zinc Finger"/>
    <property type="match status" value="4"/>
</dbReference>
<evidence type="ECO:0000256" key="7">
    <source>
        <dbReference type="PROSITE-ProRule" id="PRU00042"/>
    </source>
</evidence>
<dbReference type="PROSITE" id="PS00028">
    <property type="entry name" value="ZINC_FINGER_C2H2_1"/>
    <property type="match status" value="4"/>
</dbReference>
<feature type="domain" description="C2H2-type" evidence="8">
    <location>
        <begin position="39"/>
        <end position="68"/>
    </location>
</feature>
<feature type="domain" description="C2H2-type" evidence="8">
    <location>
        <begin position="99"/>
        <end position="125"/>
    </location>
</feature>
<keyword evidence="5" id="KW-0862">Zinc</keyword>
<comment type="subcellular location">
    <subcellularLocation>
        <location evidence="1">Nucleus</location>
    </subcellularLocation>
</comment>
<gene>
    <name evidence="9" type="ORF">BDV30DRAFT_226172</name>
</gene>
<dbReference type="GO" id="GO:0005667">
    <property type="term" value="C:transcription regulator complex"/>
    <property type="evidence" value="ECO:0007669"/>
    <property type="project" value="TreeGrafter"/>
</dbReference>
<dbReference type="FunFam" id="3.30.160.60:FF:001102">
    <property type="entry name" value="Transcription factor IIIA"/>
    <property type="match status" value="1"/>
</dbReference>
<dbReference type="InterPro" id="IPR013087">
    <property type="entry name" value="Znf_C2H2_type"/>
</dbReference>
<dbReference type="InterPro" id="IPR036236">
    <property type="entry name" value="Znf_C2H2_sf"/>
</dbReference>
<evidence type="ECO:0000256" key="5">
    <source>
        <dbReference type="ARBA" id="ARBA00022833"/>
    </source>
</evidence>
<evidence type="ECO:0000256" key="3">
    <source>
        <dbReference type="ARBA" id="ARBA00022737"/>
    </source>
</evidence>
<evidence type="ECO:0000313" key="9">
    <source>
        <dbReference type="EMBL" id="KAB8274063.1"/>
    </source>
</evidence>
<accession>A0A5N6J8H9</accession>
<dbReference type="AlphaFoldDB" id="A0A5N6J8H9"/>
<feature type="domain" description="C2H2-type" evidence="8">
    <location>
        <begin position="9"/>
        <end position="38"/>
    </location>
</feature>
<dbReference type="Proteomes" id="UP000326289">
    <property type="component" value="Unassembled WGS sequence"/>
</dbReference>
<organism evidence="9 10">
    <name type="scientific">Aspergillus minisclerotigenes</name>
    <dbReference type="NCBI Taxonomy" id="656917"/>
    <lineage>
        <taxon>Eukaryota</taxon>
        <taxon>Fungi</taxon>
        <taxon>Dikarya</taxon>
        <taxon>Ascomycota</taxon>
        <taxon>Pezizomycotina</taxon>
        <taxon>Eurotiomycetes</taxon>
        <taxon>Eurotiomycetidae</taxon>
        <taxon>Eurotiales</taxon>
        <taxon>Aspergillaceae</taxon>
        <taxon>Aspergillus</taxon>
        <taxon>Aspergillus subgen. Circumdati</taxon>
    </lineage>
</organism>
<evidence type="ECO:0000256" key="6">
    <source>
        <dbReference type="ARBA" id="ARBA00023242"/>
    </source>
</evidence>
<dbReference type="GO" id="GO:0000981">
    <property type="term" value="F:DNA-binding transcription factor activity, RNA polymerase II-specific"/>
    <property type="evidence" value="ECO:0007669"/>
    <property type="project" value="TreeGrafter"/>
</dbReference>
<dbReference type="SMART" id="SM00355">
    <property type="entry name" value="ZnF_C2H2"/>
    <property type="match status" value="4"/>
</dbReference>
<keyword evidence="6" id="KW-0539">Nucleus</keyword>
<keyword evidence="10" id="KW-1185">Reference proteome</keyword>
<dbReference type="EMBL" id="ML732791">
    <property type="protein sequence ID" value="KAB8274063.1"/>
    <property type="molecule type" value="Genomic_DNA"/>
</dbReference>
<keyword evidence="2" id="KW-0479">Metal-binding</keyword>
<evidence type="ECO:0000259" key="8">
    <source>
        <dbReference type="PROSITE" id="PS50157"/>
    </source>
</evidence>
<name>A0A5N6J8H9_9EURO</name>
<dbReference type="GO" id="GO:0000785">
    <property type="term" value="C:chromatin"/>
    <property type="evidence" value="ECO:0007669"/>
    <property type="project" value="TreeGrafter"/>
</dbReference>
<dbReference type="GO" id="GO:0000978">
    <property type="term" value="F:RNA polymerase II cis-regulatory region sequence-specific DNA binding"/>
    <property type="evidence" value="ECO:0007669"/>
    <property type="project" value="TreeGrafter"/>
</dbReference>
<evidence type="ECO:0000313" key="10">
    <source>
        <dbReference type="Proteomes" id="UP000326289"/>
    </source>
</evidence>
<dbReference type="Pfam" id="PF00096">
    <property type="entry name" value="zf-C2H2"/>
    <property type="match status" value="4"/>
</dbReference>
<dbReference type="FunFam" id="3.30.160.60:FF:002343">
    <property type="entry name" value="Zinc finger protein 33A"/>
    <property type="match status" value="1"/>
</dbReference>
<evidence type="ECO:0000256" key="2">
    <source>
        <dbReference type="ARBA" id="ARBA00022723"/>
    </source>
</evidence>
<feature type="domain" description="C2H2-type" evidence="8">
    <location>
        <begin position="69"/>
        <end position="98"/>
    </location>
</feature>
<dbReference type="GO" id="GO:0008270">
    <property type="term" value="F:zinc ion binding"/>
    <property type="evidence" value="ECO:0007669"/>
    <property type="project" value="UniProtKB-KW"/>
</dbReference>
<proteinExistence type="predicted"/>